<gene>
    <name evidence="1" type="ORF">MtrunA17_Chr8g0349821</name>
</gene>
<dbReference type="Gramene" id="rna46071">
    <property type="protein sequence ID" value="RHN39984.1"/>
    <property type="gene ID" value="gene46071"/>
</dbReference>
<sequence length="69" mass="8458">MNFLKHTHVSPSQGSTTSEYRKYSNYTHDIEYFHFYNHRYSNYTYDIEYFTLSNLNVNLNLTYRIFPIS</sequence>
<dbReference type="EMBL" id="PSQE01000008">
    <property type="protein sequence ID" value="RHN39984.1"/>
    <property type="molecule type" value="Genomic_DNA"/>
</dbReference>
<evidence type="ECO:0000313" key="1">
    <source>
        <dbReference type="EMBL" id="RHN39984.1"/>
    </source>
</evidence>
<protein>
    <submittedName>
        <fullName evidence="1">Uncharacterized protein</fullName>
    </submittedName>
</protein>
<comment type="caution">
    <text evidence="1">The sequence shown here is derived from an EMBL/GenBank/DDBJ whole genome shotgun (WGS) entry which is preliminary data.</text>
</comment>
<name>A0A396GK76_MEDTR</name>
<accession>A0A396GK76</accession>
<reference evidence="1" key="1">
    <citation type="journal article" date="2018" name="Nat. Plants">
        <title>Whole-genome landscape of Medicago truncatula symbiotic genes.</title>
        <authorList>
            <person name="Pecrix Y."/>
            <person name="Gamas P."/>
            <person name="Carrere S."/>
        </authorList>
    </citation>
    <scope>NUCLEOTIDE SEQUENCE</scope>
    <source>
        <tissue evidence="1">Leaves</tissue>
    </source>
</reference>
<organism evidence="1">
    <name type="scientific">Medicago truncatula</name>
    <name type="common">Barrel medic</name>
    <name type="synonym">Medicago tribuloides</name>
    <dbReference type="NCBI Taxonomy" id="3880"/>
    <lineage>
        <taxon>Eukaryota</taxon>
        <taxon>Viridiplantae</taxon>
        <taxon>Streptophyta</taxon>
        <taxon>Embryophyta</taxon>
        <taxon>Tracheophyta</taxon>
        <taxon>Spermatophyta</taxon>
        <taxon>Magnoliopsida</taxon>
        <taxon>eudicotyledons</taxon>
        <taxon>Gunneridae</taxon>
        <taxon>Pentapetalae</taxon>
        <taxon>rosids</taxon>
        <taxon>fabids</taxon>
        <taxon>Fabales</taxon>
        <taxon>Fabaceae</taxon>
        <taxon>Papilionoideae</taxon>
        <taxon>50 kb inversion clade</taxon>
        <taxon>NPAAA clade</taxon>
        <taxon>Hologalegina</taxon>
        <taxon>IRL clade</taxon>
        <taxon>Trifolieae</taxon>
        <taxon>Medicago</taxon>
    </lineage>
</organism>
<dbReference type="AlphaFoldDB" id="A0A396GK76"/>
<dbReference type="Proteomes" id="UP000265566">
    <property type="component" value="Chromosome 8"/>
</dbReference>
<proteinExistence type="predicted"/>